<sequence>MSTIESFVNQFEEVGRYTKYNLKEYIHHWELDNSSVMKYDKILEKLPKEYRNALNSLKIIRASISDSLPYDYEYKWHDLYEKCRLYLDNVKRIEDLQNALIELEINRLAINEVDREWQNTLSLRKYNNSYDKMVEKINEFIEESKRQGSNVIDDASEDILKSDSYEYIDDYIHSCHKNINEFEEKYSSIFESQFLEMMGYLERMNKAANSKIDRIVNLKEMLGMSKGCSFAIPIMYGFESYEDLYFKTVQFINNQVNNEINYLIDNEELKQYNRLDECLYNMLSEKVK</sequence>
<evidence type="ECO:0000256" key="1">
    <source>
        <dbReference type="SAM" id="Coils"/>
    </source>
</evidence>
<comment type="caution">
    <text evidence="2">The sequence shown here is derived from an EMBL/GenBank/DDBJ whole genome shotgun (WGS) entry which is preliminary data.</text>
</comment>
<keyword evidence="1" id="KW-0175">Coiled coil</keyword>
<dbReference type="RefSeq" id="WP_256312634.1">
    <property type="nucleotide sequence ID" value="NZ_JANGAC010000017.1"/>
</dbReference>
<feature type="coiled-coil region" evidence="1">
    <location>
        <begin position="93"/>
        <end position="143"/>
    </location>
</feature>
<gene>
    <name evidence="2" type="ORF">NE686_18220</name>
</gene>
<name>A0ABT1SEY0_9FIRM</name>
<dbReference type="EMBL" id="JANGAC010000017">
    <property type="protein sequence ID" value="MCQ4925043.1"/>
    <property type="molecule type" value="Genomic_DNA"/>
</dbReference>
<protein>
    <submittedName>
        <fullName evidence="2">Uncharacterized protein</fullName>
    </submittedName>
</protein>
<evidence type="ECO:0000313" key="3">
    <source>
        <dbReference type="Proteomes" id="UP001524478"/>
    </source>
</evidence>
<dbReference type="Proteomes" id="UP001524478">
    <property type="component" value="Unassembled WGS sequence"/>
</dbReference>
<evidence type="ECO:0000313" key="2">
    <source>
        <dbReference type="EMBL" id="MCQ4925043.1"/>
    </source>
</evidence>
<reference evidence="2 3" key="1">
    <citation type="submission" date="2022-06" db="EMBL/GenBank/DDBJ databases">
        <title>Isolation of gut microbiota from human fecal samples.</title>
        <authorList>
            <person name="Pamer E.G."/>
            <person name="Barat B."/>
            <person name="Waligurski E."/>
            <person name="Medina S."/>
            <person name="Paddock L."/>
            <person name="Mostad J."/>
        </authorList>
    </citation>
    <scope>NUCLEOTIDE SEQUENCE [LARGE SCALE GENOMIC DNA]</scope>
    <source>
        <strain evidence="2 3">DFI.7.95</strain>
    </source>
</reference>
<keyword evidence="3" id="KW-1185">Reference proteome</keyword>
<organism evidence="2 3">
    <name type="scientific">Tissierella carlieri</name>
    <dbReference type="NCBI Taxonomy" id="689904"/>
    <lineage>
        <taxon>Bacteria</taxon>
        <taxon>Bacillati</taxon>
        <taxon>Bacillota</taxon>
        <taxon>Tissierellia</taxon>
        <taxon>Tissierellales</taxon>
        <taxon>Tissierellaceae</taxon>
        <taxon>Tissierella</taxon>
    </lineage>
</organism>
<accession>A0ABT1SEY0</accession>
<proteinExistence type="predicted"/>